<reference evidence="3" key="1">
    <citation type="journal article" date="2016" name="Genome Announc.">
        <title>Complete genome sequence of Alkaliphilus metalliredigens strain QYMF, an alkaliphilic and metal-reducing bacterium isolated from borax-contaminated leachate ponds.</title>
        <authorList>
            <person name="Hwang C."/>
            <person name="Copeland A."/>
            <person name="Lucas S."/>
            <person name="Lapidus A."/>
            <person name="Barry K."/>
            <person name="Detter J.C."/>
            <person name="Glavina Del Rio T."/>
            <person name="Hammon N."/>
            <person name="Israni S."/>
            <person name="Dalin E."/>
            <person name="Tice H."/>
            <person name="Pitluck S."/>
            <person name="Chertkov O."/>
            <person name="Brettin T."/>
            <person name="Bruce D."/>
            <person name="Han C."/>
            <person name="Schmutz J."/>
            <person name="Larimer F."/>
            <person name="Land M.L."/>
            <person name="Hauser L."/>
            <person name="Kyrpides N."/>
            <person name="Mikhailova N."/>
            <person name="Ye Q."/>
            <person name="Zhou J."/>
            <person name="Richardson P."/>
            <person name="Fields M.W."/>
        </authorList>
    </citation>
    <scope>NUCLEOTIDE SEQUENCE [LARGE SCALE GENOMIC DNA]</scope>
    <source>
        <strain evidence="3">QYMF</strain>
    </source>
</reference>
<dbReference type="KEGG" id="amt:Amet_0968"/>
<keyword evidence="1" id="KW-0472">Membrane</keyword>
<keyword evidence="1" id="KW-0812">Transmembrane</keyword>
<dbReference type="EMBL" id="CP000724">
    <property type="protein sequence ID" value="ABR47185.1"/>
    <property type="molecule type" value="Genomic_DNA"/>
</dbReference>
<protein>
    <submittedName>
        <fullName evidence="2">Uncharacterized protein</fullName>
    </submittedName>
</protein>
<dbReference type="RefSeq" id="WP_012062227.1">
    <property type="nucleotide sequence ID" value="NC_009633.1"/>
</dbReference>
<dbReference type="Proteomes" id="UP000001572">
    <property type="component" value="Chromosome"/>
</dbReference>
<proteinExistence type="predicted"/>
<evidence type="ECO:0000313" key="3">
    <source>
        <dbReference type="Proteomes" id="UP000001572"/>
    </source>
</evidence>
<keyword evidence="1" id="KW-1133">Transmembrane helix</keyword>
<evidence type="ECO:0000256" key="1">
    <source>
        <dbReference type="SAM" id="Phobius"/>
    </source>
</evidence>
<keyword evidence="3" id="KW-1185">Reference proteome</keyword>
<evidence type="ECO:0000313" key="2">
    <source>
        <dbReference type="EMBL" id="ABR47185.1"/>
    </source>
</evidence>
<name>A6TLW7_ALKMQ</name>
<feature type="transmembrane region" description="Helical" evidence="1">
    <location>
        <begin position="63"/>
        <end position="84"/>
    </location>
</feature>
<dbReference type="AlphaFoldDB" id="A6TLW7"/>
<organism evidence="2 3">
    <name type="scientific">Alkaliphilus metalliredigens (strain QYMF)</name>
    <dbReference type="NCBI Taxonomy" id="293826"/>
    <lineage>
        <taxon>Bacteria</taxon>
        <taxon>Bacillati</taxon>
        <taxon>Bacillota</taxon>
        <taxon>Clostridia</taxon>
        <taxon>Peptostreptococcales</taxon>
        <taxon>Natronincolaceae</taxon>
        <taxon>Alkaliphilus</taxon>
    </lineage>
</organism>
<gene>
    <name evidence="2" type="ordered locus">Amet_0968</name>
</gene>
<sequence>MMANMIMPKKKVSLILSVLIILSLFSVTVVFAQVEQLEIMGEMAHELEEIAHELEHVYESLQLMSYTLIGILLLLAAQVGIQYAEFKKKK</sequence>
<dbReference type="HOGENOM" id="CLU_2434362_0_0_9"/>
<accession>A6TLW7</accession>